<accession>A0AAD4BH30</accession>
<comment type="caution">
    <text evidence="1">The sequence shown here is derived from an EMBL/GenBank/DDBJ whole genome shotgun (WGS) entry which is preliminary data.</text>
</comment>
<reference evidence="1" key="2">
    <citation type="journal article" date="2020" name="Nat. Commun.">
        <title>Large-scale genome sequencing of mycorrhizal fungi provides insights into the early evolution of symbiotic traits.</title>
        <authorList>
            <person name="Miyauchi S."/>
            <person name="Kiss E."/>
            <person name="Kuo A."/>
            <person name="Drula E."/>
            <person name="Kohler A."/>
            <person name="Sanchez-Garcia M."/>
            <person name="Morin E."/>
            <person name="Andreopoulos B."/>
            <person name="Barry K.W."/>
            <person name="Bonito G."/>
            <person name="Buee M."/>
            <person name="Carver A."/>
            <person name="Chen C."/>
            <person name="Cichocki N."/>
            <person name="Clum A."/>
            <person name="Culley D."/>
            <person name="Crous P.W."/>
            <person name="Fauchery L."/>
            <person name="Girlanda M."/>
            <person name="Hayes R.D."/>
            <person name="Keri Z."/>
            <person name="LaButti K."/>
            <person name="Lipzen A."/>
            <person name="Lombard V."/>
            <person name="Magnuson J."/>
            <person name="Maillard F."/>
            <person name="Murat C."/>
            <person name="Nolan M."/>
            <person name="Ohm R.A."/>
            <person name="Pangilinan J."/>
            <person name="Pereira M.F."/>
            <person name="Perotto S."/>
            <person name="Peter M."/>
            <person name="Pfister S."/>
            <person name="Riley R."/>
            <person name="Sitrit Y."/>
            <person name="Stielow J.B."/>
            <person name="Szollosi G."/>
            <person name="Zifcakova L."/>
            <person name="Stursova M."/>
            <person name="Spatafora J.W."/>
            <person name="Tedersoo L."/>
            <person name="Vaario L.M."/>
            <person name="Yamada A."/>
            <person name="Yan M."/>
            <person name="Wang P."/>
            <person name="Xu J."/>
            <person name="Bruns T."/>
            <person name="Baldrian P."/>
            <person name="Vilgalys R."/>
            <person name="Dunand C."/>
            <person name="Henrissat B."/>
            <person name="Grigoriev I.V."/>
            <person name="Hibbett D."/>
            <person name="Nagy L.G."/>
            <person name="Martin F.M."/>
        </authorList>
    </citation>
    <scope>NUCLEOTIDE SEQUENCE</scope>
    <source>
        <strain evidence="1">BED1</strain>
    </source>
</reference>
<proteinExistence type="predicted"/>
<reference evidence="1" key="1">
    <citation type="submission" date="2019-10" db="EMBL/GenBank/DDBJ databases">
        <authorList>
            <consortium name="DOE Joint Genome Institute"/>
            <person name="Kuo A."/>
            <person name="Miyauchi S."/>
            <person name="Kiss E."/>
            <person name="Drula E."/>
            <person name="Kohler A."/>
            <person name="Sanchez-Garcia M."/>
            <person name="Andreopoulos B."/>
            <person name="Barry K.W."/>
            <person name="Bonito G."/>
            <person name="Buee M."/>
            <person name="Carver A."/>
            <person name="Chen C."/>
            <person name="Cichocki N."/>
            <person name="Clum A."/>
            <person name="Culley D."/>
            <person name="Crous P.W."/>
            <person name="Fauchery L."/>
            <person name="Girlanda M."/>
            <person name="Hayes R."/>
            <person name="Keri Z."/>
            <person name="LaButti K."/>
            <person name="Lipzen A."/>
            <person name="Lombard V."/>
            <person name="Magnuson J."/>
            <person name="Maillard F."/>
            <person name="Morin E."/>
            <person name="Murat C."/>
            <person name="Nolan M."/>
            <person name="Ohm R."/>
            <person name="Pangilinan J."/>
            <person name="Pereira M."/>
            <person name="Perotto S."/>
            <person name="Peter M."/>
            <person name="Riley R."/>
            <person name="Sitrit Y."/>
            <person name="Stielow B."/>
            <person name="Szollosi G."/>
            <person name="Zifcakova L."/>
            <person name="Stursova M."/>
            <person name="Spatafora J.W."/>
            <person name="Tedersoo L."/>
            <person name="Vaario L.-M."/>
            <person name="Yamada A."/>
            <person name="Yan M."/>
            <person name="Wang P."/>
            <person name="Xu J."/>
            <person name="Bruns T."/>
            <person name="Baldrian P."/>
            <person name="Vilgalys R."/>
            <person name="Henrissat B."/>
            <person name="Grigoriev I.V."/>
            <person name="Hibbett D."/>
            <person name="Nagy L.G."/>
            <person name="Martin F.M."/>
        </authorList>
    </citation>
    <scope>NUCLEOTIDE SEQUENCE</scope>
    <source>
        <strain evidence="1">BED1</strain>
    </source>
</reference>
<dbReference type="Proteomes" id="UP001194468">
    <property type="component" value="Unassembled WGS sequence"/>
</dbReference>
<organism evidence="1 2">
    <name type="scientific">Boletus edulis BED1</name>
    <dbReference type="NCBI Taxonomy" id="1328754"/>
    <lineage>
        <taxon>Eukaryota</taxon>
        <taxon>Fungi</taxon>
        <taxon>Dikarya</taxon>
        <taxon>Basidiomycota</taxon>
        <taxon>Agaricomycotina</taxon>
        <taxon>Agaricomycetes</taxon>
        <taxon>Agaricomycetidae</taxon>
        <taxon>Boletales</taxon>
        <taxon>Boletineae</taxon>
        <taxon>Boletaceae</taxon>
        <taxon>Boletoideae</taxon>
        <taxon>Boletus</taxon>
    </lineage>
</organism>
<sequence length="115" mass="12658">MGRRRRRQIVVPNHPLCWPLSPTRAIPTFVVSSTLCVQQGEGPCVFVYLIVLCERKRRIGPCRFTGAGKGVFSGDPSVSRVLVFKLPGPFPWNSLLPTSLVLISSSHIFVNCPGP</sequence>
<gene>
    <name evidence="1" type="ORF">L210DRAFT_719439</name>
</gene>
<evidence type="ECO:0000313" key="1">
    <source>
        <dbReference type="EMBL" id="KAF8428500.1"/>
    </source>
</evidence>
<name>A0AAD4BH30_BOLED</name>
<dbReference type="EMBL" id="WHUW01000072">
    <property type="protein sequence ID" value="KAF8428500.1"/>
    <property type="molecule type" value="Genomic_DNA"/>
</dbReference>
<keyword evidence="2" id="KW-1185">Reference proteome</keyword>
<protein>
    <submittedName>
        <fullName evidence="1">Uncharacterized protein</fullName>
    </submittedName>
</protein>
<dbReference type="AlphaFoldDB" id="A0AAD4BH30"/>
<evidence type="ECO:0000313" key="2">
    <source>
        <dbReference type="Proteomes" id="UP001194468"/>
    </source>
</evidence>